<evidence type="ECO:0000256" key="2">
    <source>
        <dbReference type="ARBA" id="ARBA00038251"/>
    </source>
</evidence>
<dbReference type="InterPro" id="IPR019734">
    <property type="entry name" value="TPR_rpt"/>
</dbReference>
<proteinExistence type="inferred from homology"/>
<dbReference type="PANTHER" id="PTHR23083">
    <property type="entry name" value="TETRATRICOPEPTIDE REPEAT PROTEIN, TPR"/>
    <property type="match status" value="1"/>
</dbReference>
<evidence type="ECO:0000256" key="1">
    <source>
        <dbReference type="ARBA" id="ARBA00002550"/>
    </source>
</evidence>
<comment type="similarity">
    <text evidence="2">Belongs to the YPP1 family.</text>
</comment>
<dbReference type="OrthoDB" id="29013at2759"/>
<dbReference type="SUPFAM" id="SSF48452">
    <property type="entry name" value="TPR-like"/>
    <property type="match status" value="2"/>
</dbReference>
<comment type="function">
    <text evidence="1">Involved in endocytosis.</text>
</comment>
<dbReference type="PANTHER" id="PTHR23083:SF464">
    <property type="entry name" value="TETRATRICOPEPTIDE REPEAT DOMAIN 7, ISOFORM A"/>
    <property type="match status" value="1"/>
</dbReference>
<keyword evidence="3" id="KW-0802">TPR repeat</keyword>
<evidence type="ECO:0000256" key="3">
    <source>
        <dbReference type="PROSITE-ProRule" id="PRU00339"/>
    </source>
</evidence>
<evidence type="ECO:0000313" key="5">
    <source>
        <dbReference type="EMBL" id="OBZ84739.1"/>
    </source>
</evidence>
<feature type="repeat" description="TPR" evidence="3">
    <location>
        <begin position="890"/>
        <end position="923"/>
    </location>
</feature>
<name>A0A1C7N7Y9_9FUNG</name>
<dbReference type="PROSITE" id="PS50005">
    <property type="entry name" value="TPR"/>
    <property type="match status" value="1"/>
</dbReference>
<dbReference type="Proteomes" id="UP000093000">
    <property type="component" value="Unassembled WGS sequence"/>
</dbReference>
<reference evidence="5 6" key="1">
    <citation type="submission" date="2016-03" db="EMBL/GenBank/DDBJ databases">
        <title>Choanephora cucurbitarum.</title>
        <authorList>
            <person name="Min B."/>
            <person name="Park H."/>
            <person name="Park J.-H."/>
            <person name="Shin H.-D."/>
            <person name="Choi I.-G."/>
        </authorList>
    </citation>
    <scope>NUCLEOTIDE SEQUENCE [LARGE SCALE GENOMIC DNA]</scope>
    <source>
        <strain evidence="5 6">KUS-F28377</strain>
    </source>
</reference>
<feature type="region of interest" description="Disordered" evidence="4">
    <location>
        <begin position="709"/>
        <end position="806"/>
    </location>
</feature>
<dbReference type="Gene3D" id="1.25.40.10">
    <property type="entry name" value="Tetratricopeptide repeat domain"/>
    <property type="match status" value="2"/>
</dbReference>
<comment type="caution">
    <text evidence="5">The sequence shown here is derived from an EMBL/GenBank/DDBJ whole genome shotgun (WGS) entry which is preliminary data.</text>
</comment>
<organism evidence="5 6">
    <name type="scientific">Choanephora cucurbitarum</name>
    <dbReference type="NCBI Taxonomy" id="101091"/>
    <lineage>
        <taxon>Eukaryota</taxon>
        <taxon>Fungi</taxon>
        <taxon>Fungi incertae sedis</taxon>
        <taxon>Mucoromycota</taxon>
        <taxon>Mucoromycotina</taxon>
        <taxon>Mucoromycetes</taxon>
        <taxon>Mucorales</taxon>
        <taxon>Mucorineae</taxon>
        <taxon>Choanephoraceae</taxon>
        <taxon>Choanephoroideae</taxon>
        <taxon>Choanephora</taxon>
    </lineage>
</organism>
<feature type="compositionally biased region" description="Polar residues" evidence="4">
    <location>
        <begin position="785"/>
        <end position="806"/>
    </location>
</feature>
<dbReference type="InterPro" id="IPR011990">
    <property type="entry name" value="TPR-like_helical_dom_sf"/>
</dbReference>
<dbReference type="InterPro" id="IPR051722">
    <property type="entry name" value="Endocytosis_PI4K-reg_protein"/>
</dbReference>
<sequence length="962" mass="108016">MASAKVIQLGKDIDNARCTGNWTAIPELARRYKKYNSEGAILEQTVLAEAVFIQLLTKARANSTTVNHRSDSPDNISMEQRLDPQQVKLVQSQLLNAIQSADSTHESNMQREFSRVILAHTHFESGEYNKVIEIIEKLSFDKDHVNQGYGLVLFLKAKAMKAISYELEGKQSAAIQSYEGVEALLSEYPNVKHTAFIEWSEESLYRAILLGLKEEYPISTHSVLKFMRQYQKQTATQPSNWRLQKRLIITRYSLRYLSKIYRSGDYEPPISQQQQQQVENDVESKRQAFAMEQAQLHTIYEKMLYLNMPLPKAGQVNSQVLEFVDQLAGDLELIGATTPDLRGFVEVLDRASQRTFNSPLITRHLFDALFRLGEYEEAQHALHSYLYLVGLVSHGWKESKHDGVAVAIGKTGSSIPAPNPRPDVLEDNTEKRPTNIRESIMSDMTDINDIEKEEVKDILHVLLDAIKMYCQELNHGVDAVEIAEMAKELYQKQPKYTKTTVLVEVGACVYRALGAAYGLLGSQTFDPVLRPTYHEKALGYLKQAIDMNSNAWQSYYQLALQQAEMRDIGQAIQSISQSLQHNSKHVASWHLLALLISCPIQNDYRQALKICEIGIQQFQMDSADESSFYEAENYLLFQMSRILLLEIIDGPDAALESSEALFSYYRKLAVPELSISTTSSDSFAFSGAHNGMVTSGSFGNLSELHVAAEQRKRGRSASSSTVASQLPGLSADSGTNNSQLLVVPDNASSNSSQQQQGHHHHLSHSLHLFGSRSTSLRKSQLPEVHSTNAKSNNTVQSLPTSPYDTKSIAGNSVTSFQSITPSMNNSNSILQPTMIPTKPSTRIKLQKERSDRILTDLWLLTSKMFLKLDKLNETRKALEEAENINWTSNPQVWCMLGQLLQAEGDQEQAQSAFYKALVVDPYDVSSRLELAKSYLLQGNQEMAEGILDVMTQSNGWNCAEAW</sequence>
<dbReference type="EMBL" id="LUGH01000476">
    <property type="protein sequence ID" value="OBZ84739.1"/>
    <property type="molecule type" value="Genomic_DNA"/>
</dbReference>
<dbReference type="STRING" id="101091.A0A1C7N7Y9"/>
<accession>A0A1C7N7Y9</accession>
<dbReference type="AlphaFoldDB" id="A0A1C7N7Y9"/>
<protein>
    <submittedName>
        <fullName evidence="5">Putative cargo-transport protein ypp1</fullName>
    </submittedName>
</protein>
<dbReference type="SMART" id="SM00028">
    <property type="entry name" value="TPR"/>
    <property type="match status" value="3"/>
</dbReference>
<evidence type="ECO:0000256" key="4">
    <source>
        <dbReference type="SAM" id="MobiDB-lite"/>
    </source>
</evidence>
<evidence type="ECO:0000313" key="6">
    <source>
        <dbReference type="Proteomes" id="UP000093000"/>
    </source>
</evidence>
<dbReference type="InParanoid" id="A0A1C7N7Y9"/>
<gene>
    <name evidence="5" type="primary">ypp1</name>
    <name evidence="5" type="ORF">A0J61_07211</name>
</gene>
<keyword evidence="6" id="KW-1185">Reference proteome</keyword>